<feature type="region of interest" description="Disordered" evidence="1">
    <location>
        <begin position="1"/>
        <end position="59"/>
    </location>
</feature>
<name>R7RYT7_STEHR</name>
<proteinExistence type="predicted"/>
<keyword evidence="3" id="KW-1185">Reference proteome</keyword>
<dbReference type="RefSeq" id="XP_007311447.1">
    <property type="nucleotide sequence ID" value="XM_007311385.1"/>
</dbReference>
<sequence>MVKPQHVKFEHISRSRASEEGEREFASQWSEGTRLRKTHPTSNPSCPSHGHPHTLHRRTSLAPRAFFTRFYEEATGKRQSVEEKRSGRLCISSSGLRNDIYLQTCPWPT</sequence>
<dbReference type="KEGG" id="shs:STEHIDRAFT_126486"/>
<evidence type="ECO:0000256" key="1">
    <source>
        <dbReference type="SAM" id="MobiDB-lite"/>
    </source>
</evidence>
<feature type="compositionally biased region" description="Basic residues" evidence="1">
    <location>
        <begin position="50"/>
        <end position="59"/>
    </location>
</feature>
<feature type="compositionally biased region" description="Basic and acidic residues" evidence="1">
    <location>
        <begin position="7"/>
        <end position="25"/>
    </location>
</feature>
<accession>R7RYT7</accession>
<protein>
    <submittedName>
        <fullName evidence="2">Uncharacterized protein</fullName>
    </submittedName>
</protein>
<dbReference type="GeneID" id="18797772"/>
<dbReference type="AlphaFoldDB" id="R7RYT7"/>
<evidence type="ECO:0000313" key="3">
    <source>
        <dbReference type="Proteomes" id="UP000053927"/>
    </source>
</evidence>
<dbReference type="EMBL" id="JH687404">
    <property type="protein sequence ID" value="EIM79492.1"/>
    <property type="molecule type" value="Genomic_DNA"/>
</dbReference>
<reference evidence="3" key="1">
    <citation type="journal article" date="2012" name="Science">
        <title>The Paleozoic origin of enzymatic lignin decomposition reconstructed from 31 fungal genomes.</title>
        <authorList>
            <person name="Floudas D."/>
            <person name="Binder M."/>
            <person name="Riley R."/>
            <person name="Barry K."/>
            <person name="Blanchette R.A."/>
            <person name="Henrissat B."/>
            <person name="Martinez A.T."/>
            <person name="Otillar R."/>
            <person name="Spatafora J.W."/>
            <person name="Yadav J.S."/>
            <person name="Aerts A."/>
            <person name="Benoit I."/>
            <person name="Boyd A."/>
            <person name="Carlson A."/>
            <person name="Copeland A."/>
            <person name="Coutinho P.M."/>
            <person name="de Vries R.P."/>
            <person name="Ferreira P."/>
            <person name="Findley K."/>
            <person name="Foster B."/>
            <person name="Gaskell J."/>
            <person name="Glotzer D."/>
            <person name="Gorecki P."/>
            <person name="Heitman J."/>
            <person name="Hesse C."/>
            <person name="Hori C."/>
            <person name="Igarashi K."/>
            <person name="Jurgens J.A."/>
            <person name="Kallen N."/>
            <person name="Kersten P."/>
            <person name="Kohler A."/>
            <person name="Kuees U."/>
            <person name="Kumar T.K.A."/>
            <person name="Kuo A."/>
            <person name="LaButti K."/>
            <person name="Larrondo L.F."/>
            <person name="Lindquist E."/>
            <person name="Ling A."/>
            <person name="Lombard V."/>
            <person name="Lucas S."/>
            <person name="Lundell T."/>
            <person name="Martin R."/>
            <person name="McLaughlin D.J."/>
            <person name="Morgenstern I."/>
            <person name="Morin E."/>
            <person name="Murat C."/>
            <person name="Nagy L.G."/>
            <person name="Nolan M."/>
            <person name="Ohm R.A."/>
            <person name="Patyshakuliyeva A."/>
            <person name="Rokas A."/>
            <person name="Ruiz-Duenas F.J."/>
            <person name="Sabat G."/>
            <person name="Salamov A."/>
            <person name="Samejima M."/>
            <person name="Schmutz J."/>
            <person name="Slot J.C."/>
            <person name="St John F."/>
            <person name="Stenlid J."/>
            <person name="Sun H."/>
            <person name="Sun S."/>
            <person name="Syed K."/>
            <person name="Tsang A."/>
            <person name="Wiebenga A."/>
            <person name="Young D."/>
            <person name="Pisabarro A."/>
            <person name="Eastwood D.C."/>
            <person name="Martin F."/>
            <person name="Cullen D."/>
            <person name="Grigoriev I.V."/>
            <person name="Hibbett D.S."/>
        </authorList>
    </citation>
    <scope>NUCLEOTIDE SEQUENCE [LARGE SCALE GENOMIC DNA]</scope>
    <source>
        <strain evidence="3">FP-91666</strain>
    </source>
</reference>
<evidence type="ECO:0000313" key="2">
    <source>
        <dbReference type="EMBL" id="EIM79492.1"/>
    </source>
</evidence>
<organism evidence="2 3">
    <name type="scientific">Stereum hirsutum (strain FP-91666)</name>
    <name type="common">White-rot fungus</name>
    <dbReference type="NCBI Taxonomy" id="721885"/>
    <lineage>
        <taxon>Eukaryota</taxon>
        <taxon>Fungi</taxon>
        <taxon>Dikarya</taxon>
        <taxon>Basidiomycota</taxon>
        <taxon>Agaricomycotina</taxon>
        <taxon>Agaricomycetes</taxon>
        <taxon>Russulales</taxon>
        <taxon>Stereaceae</taxon>
        <taxon>Stereum</taxon>
    </lineage>
</organism>
<gene>
    <name evidence="2" type="ORF">STEHIDRAFT_126486</name>
</gene>
<dbReference type="Proteomes" id="UP000053927">
    <property type="component" value="Unassembled WGS sequence"/>
</dbReference>